<feature type="transmembrane region" description="Helical" evidence="1">
    <location>
        <begin position="76"/>
        <end position="98"/>
    </location>
</feature>
<reference evidence="2 3" key="1">
    <citation type="submission" date="2018-03" db="EMBL/GenBank/DDBJ databases">
        <title>Cross-interface Injection: A General Nanoliter Liquid Handling Method Applied to Single Cells Genome Amplification Automated Nanoliter Liquid Handling Applied to Single Cell Multiple Displacement Amplification.</title>
        <authorList>
            <person name="Yun J."/>
            <person name="Xu P."/>
            <person name="Xu J."/>
            <person name="Dai X."/>
            <person name="Wang Y."/>
            <person name="Zheng X."/>
            <person name="Cao C."/>
            <person name="Yi Q."/>
            <person name="Zhu Y."/>
            <person name="Wang L."/>
            <person name="Dong Z."/>
            <person name="Huang Y."/>
            <person name="Huang L."/>
            <person name="Du W."/>
        </authorList>
    </citation>
    <scope>NUCLEOTIDE SEQUENCE [LARGE SCALE GENOMIC DNA]</scope>
    <source>
        <strain evidence="2 3">Z-D1-2</strain>
    </source>
</reference>
<dbReference type="Proteomes" id="UP000240608">
    <property type="component" value="Unassembled WGS sequence"/>
</dbReference>
<organism evidence="2 3">
    <name type="scientific">Marivirga lumbricoides</name>
    <dbReference type="NCBI Taxonomy" id="1046115"/>
    <lineage>
        <taxon>Bacteria</taxon>
        <taxon>Pseudomonadati</taxon>
        <taxon>Bacteroidota</taxon>
        <taxon>Cytophagia</taxon>
        <taxon>Cytophagales</taxon>
        <taxon>Marivirgaceae</taxon>
        <taxon>Marivirga</taxon>
    </lineage>
</organism>
<dbReference type="AlphaFoldDB" id="A0A2T4D9I5"/>
<keyword evidence="1" id="KW-0472">Membrane</keyword>
<comment type="caution">
    <text evidence="2">The sequence shown here is derived from an EMBL/GenBank/DDBJ whole genome shotgun (WGS) entry which is preliminary data.</text>
</comment>
<feature type="transmembrane region" description="Helical" evidence="1">
    <location>
        <begin position="51"/>
        <end position="70"/>
    </location>
</feature>
<evidence type="ECO:0000256" key="1">
    <source>
        <dbReference type="SAM" id="Phobius"/>
    </source>
</evidence>
<name>A0A2T4D9I5_9BACT</name>
<dbReference type="EMBL" id="PYVU01000667">
    <property type="protein sequence ID" value="PTB90464.1"/>
    <property type="molecule type" value="Genomic_DNA"/>
</dbReference>
<gene>
    <name evidence="2" type="ORF">C9994_17360</name>
</gene>
<proteinExistence type="predicted"/>
<keyword evidence="1" id="KW-0812">Transmembrane</keyword>
<evidence type="ECO:0000313" key="3">
    <source>
        <dbReference type="Proteomes" id="UP000240608"/>
    </source>
</evidence>
<evidence type="ECO:0000313" key="2">
    <source>
        <dbReference type="EMBL" id="PTB90464.1"/>
    </source>
</evidence>
<sequence>MAESVFGVFFGDEWQEAGVFASWLVLGLVVQMAYSPLSMVLVITEYQFANLLVHSFILFLKVSAMYFSYALGSHMIAVQLLSLSLVLGYGAGIFVILFRARDVSGVVHAKA</sequence>
<accession>A0A2T4D9I5</accession>
<feature type="transmembrane region" description="Helical" evidence="1">
    <location>
        <begin position="20"/>
        <end position="44"/>
    </location>
</feature>
<keyword evidence="1" id="KW-1133">Transmembrane helix</keyword>
<protein>
    <submittedName>
        <fullName evidence="2">Uncharacterized protein</fullName>
    </submittedName>
</protein>